<dbReference type="Gene3D" id="1.10.357.10">
    <property type="entry name" value="Tetracycline Repressor, domain 2"/>
    <property type="match status" value="1"/>
</dbReference>
<dbReference type="PROSITE" id="PS50977">
    <property type="entry name" value="HTH_TETR_2"/>
    <property type="match status" value="1"/>
</dbReference>
<dbReference type="PRINTS" id="PR00455">
    <property type="entry name" value="HTHTETR"/>
</dbReference>
<dbReference type="PATRIC" id="fig|1165867.3.peg.2587"/>
<gene>
    <name evidence="4" type="ORF">W59_12751</name>
</gene>
<evidence type="ECO:0000313" key="5">
    <source>
        <dbReference type="Proteomes" id="UP000006447"/>
    </source>
</evidence>
<evidence type="ECO:0000259" key="3">
    <source>
        <dbReference type="PROSITE" id="PS50977"/>
    </source>
</evidence>
<dbReference type="InterPro" id="IPR050109">
    <property type="entry name" value="HTH-type_TetR-like_transc_reg"/>
</dbReference>
<evidence type="ECO:0000256" key="1">
    <source>
        <dbReference type="ARBA" id="ARBA00023125"/>
    </source>
</evidence>
<organism evidence="4 5">
    <name type="scientific">Rhodococcus opacus RKJ300 = JCM 13270</name>
    <dbReference type="NCBI Taxonomy" id="1165867"/>
    <lineage>
        <taxon>Bacteria</taxon>
        <taxon>Bacillati</taxon>
        <taxon>Actinomycetota</taxon>
        <taxon>Actinomycetes</taxon>
        <taxon>Mycobacteriales</taxon>
        <taxon>Nocardiaceae</taxon>
        <taxon>Rhodococcus</taxon>
    </lineage>
</organism>
<dbReference type="InterPro" id="IPR001647">
    <property type="entry name" value="HTH_TetR"/>
</dbReference>
<keyword evidence="1 2" id="KW-0238">DNA-binding</keyword>
<reference evidence="4 5" key="1">
    <citation type="journal article" date="2012" name="J. Bacteriol.">
        <title>Draft genome sequence of the nitrophenol-degrading actinomycete Rhodococcus imtechensis RKJ300.</title>
        <authorList>
            <person name="Vikram S."/>
            <person name="Kumar S."/>
            <person name="Subramanian S."/>
            <person name="Raghava G.P."/>
        </authorList>
    </citation>
    <scope>NUCLEOTIDE SEQUENCE [LARGE SCALE GENOMIC DNA]</scope>
    <source>
        <strain evidence="4 5">RKJ300</strain>
    </source>
</reference>
<proteinExistence type="predicted"/>
<feature type="domain" description="HTH tetR-type" evidence="3">
    <location>
        <begin position="7"/>
        <end position="67"/>
    </location>
</feature>
<dbReference type="AlphaFoldDB" id="I0WT21"/>
<dbReference type="GO" id="GO:0003700">
    <property type="term" value="F:DNA-binding transcription factor activity"/>
    <property type="evidence" value="ECO:0007669"/>
    <property type="project" value="TreeGrafter"/>
</dbReference>
<dbReference type="PANTHER" id="PTHR30055:SF231">
    <property type="entry name" value="TRANSCRIPTIONAL REGULATORY PROTEIN (PROBABLY DEOR-FAMILY)-RELATED"/>
    <property type="match status" value="1"/>
</dbReference>
<dbReference type="Pfam" id="PF00440">
    <property type="entry name" value="TetR_N"/>
    <property type="match status" value="1"/>
</dbReference>
<dbReference type="InterPro" id="IPR009057">
    <property type="entry name" value="Homeodomain-like_sf"/>
</dbReference>
<evidence type="ECO:0000313" key="4">
    <source>
        <dbReference type="EMBL" id="EID79537.1"/>
    </source>
</evidence>
<feature type="DNA-binding region" description="H-T-H motif" evidence="2">
    <location>
        <begin position="30"/>
        <end position="49"/>
    </location>
</feature>
<dbReference type="SUPFAM" id="SSF46689">
    <property type="entry name" value="Homeodomain-like"/>
    <property type="match status" value="1"/>
</dbReference>
<comment type="caution">
    <text evidence="4">The sequence shown here is derived from an EMBL/GenBank/DDBJ whole genome shotgun (WGS) entry which is preliminary data.</text>
</comment>
<dbReference type="PANTHER" id="PTHR30055">
    <property type="entry name" value="HTH-TYPE TRANSCRIPTIONAL REGULATOR RUTR"/>
    <property type="match status" value="1"/>
</dbReference>
<dbReference type="PROSITE" id="PS01081">
    <property type="entry name" value="HTH_TETR_1"/>
    <property type="match status" value="1"/>
</dbReference>
<dbReference type="RefSeq" id="WP_007297504.1">
    <property type="nucleotide sequence ID" value="NZ_AJJH01000062.1"/>
</dbReference>
<dbReference type="GO" id="GO:0000976">
    <property type="term" value="F:transcription cis-regulatory region binding"/>
    <property type="evidence" value="ECO:0007669"/>
    <property type="project" value="TreeGrafter"/>
</dbReference>
<dbReference type="InterPro" id="IPR023772">
    <property type="entry name" value="DNA-bd_HTH_TetR-type_CS"/>
</dbReference>
<evidence type="ECO:0000256" key="2">
    <source>
        <dbReference type="PROSITE-ProRule" id="PRU00335"/>
    </source>
</evidence>
<name>I0WT21_RHOOP</name>
<protein>
    <submittedName>
        <fullName evidence="4">TetR family transcriptional regulator</fullName>
    </submittedName>
</protein>
<accession>I0WT21</accession>
<dbReference type="Proteomes" id="UP000006447">
    <property type="component" value="Unassembled WGS sequence"/>
</dbReference>
<sequence length="226" mass="24202">MPRLSADARRHQLLEAALSVAEDRGIGDVSLRAVAEAAGVSLGLLHYRFADKNELIAAMADALIVQISDGLRLAFGQIASAPHLTGVDGLRRVLQTGIGALVPILESTAGRQLLTYEITTTALRRRDTGDSDGGQVADRQYRTMDTEAVDFLHRCAERTGTTWRIPVSLVARSALAGLDGLVLRWLVDRNTDALITGLDDLISMITVKAIASPIDATPAVRPISRA</sequence>
<dbReference type="EMBL" id="AJJH01000062">
    <property type="protein sequence ID" value="EID79537.1"/>
    <property type="molecule type" value="Genomic_DNA"/>
</dbReference>